<name>A0A0F9UB90_9ZZZZ</name>
<dbReference type="EMBL" id="LAZR01000110">
    <property type="protein sequence ID" value="KKN90445.1"/>
    <property type="molecule type" value="Genomic_DNA"/>
</dbReference>
<dbReference type="SUPFAM" id="SSF55874">
    <property type="entry name" value="ATPase domain of HSP90 chaperone/DNA topoisomerase II/histidine kinase"/>
    <property type="match status" value="1"/>
</dbReference>
<evidence type="ECO:0000313" key="2">
    <source>
        <dbReference type="EMBL" id="KKN90445.1"/>
    </source>
</evidence>
<gene>
    <name evidence="2" type="ORF">LCGC14_0228140</name>
</gene>
<dbReference type="Gene3D" id="3.30.565.10">
    <property type="entry name" value="Histidine kinase-like ATPase, C-terminal domain"/>
    <property type="match status" value="1"/>
</dbReference>
<accession>A0A0F9UB90</accession>
<sequence>MPQISVPKDFFRSERDTVYADWRSAFWRELISNSVDAGAKSIKIRTRYTDNGDLRVDFADDGCGMDKNLIENVYMRLGSSTKTGPETVGGFGRARLLTCFSHERYKIRSSNIVVDGEGADYAIRETEKRVRGTAVSVDIEAKHSYGLMRGLRAVLKQSSIRLPILMDLCGADPSGAPLNPFQGNEAQTLENGTLRFVGWSRKGKHFADLEDDKGAWAHLHVSRGTTAVKNRAVVRVDGIAMYDEHVSAPVQVTVDLSADRSREVLTASRDSIRGEFRTELMKFFSQAAADHETIFREKSRTPETHLLGVSGTGSGFALPRRGHVQAEETTQTKPSSEDLAPVVRTARLKRSDECNQPQPTPNRPEDRLRLPVALFVESPSSAQRATLSRYRAAAWAEPGGKGRNAELLHAAWTGACRYMIEKLIQIQPAFGEYGDEKWVTGFIFDENLRGMHKAFCGVRHGLLMAPVDKHGKQIYRLSDSASLKRLGILAAHEVVHCVSDWHDEHYATIFTDLVAETSDRDLLKAMNDEICLTRDWQKLRAAAEEPNRVDVQATPELQGP</sequence>
<organism evidence="2">
    <name type="scientific">marine sediment metagenome</name>
    <dbReference type="NCBI Taxonomy" id="412755"/>
    <lineage>
        <taxon>unclassified sequences</taxon>
        <taxon>metagenomes</taxon>
        <taxon>ecological metagenomes</taxon>
    </lineage>
</organism>
<dbReference type="Pfam" id="PF13589">
    <property type="entry name" value="HATPase_c_3"/>
    <property type="match status" value="1"/>
</dbReference>
<dbReference type="AlphaFoldDB" id="A0A0F9UB90"/>
<comment type="caution">
    <text evidence="2">The sequence shown here is derived from an EMBL/GenBank/DDBJ whole genome shotgun (WGS) entry which is preliminary data.</text>
</comment>
<proteinExistence type="predicted"/>
<feature type="region of interest" description="Disordered" evidence="1">
    <location>
        <begin position="347"/>
        <end position="367"/>
    </location>
</feature>
<evidence type="ECO:0008006" key="3">
    <source>
        <dbReference type="Google" id="ProtNLM"/>
    </source>
</evidence>
<protein>
    <recommendedName>
        <fullName evidence="3">Histidine kinase/HSP90-like ATPase domain-containing protein</fullName>
    </recommendedName>
</protein>
<dbReference type="InterPro" id="IPR036890">
    <property type="entry name" value="HATPase_C_sf"/>
</dbReference>
<reference evidence="2" key="1">
    <citation type="journal article" date="2015" name="Nature">
        <title>Complex archaea that bridge the gap between prokaryotes and eukaryotes.</title>
        <authorList>
            <person name="Spang A."/>
            <person name="Saw J.H."/>
            <person name="Jorgensen S.L."/>
            <person name="Zaremba-Niedzwiedzka K."/>
            <person name="Martijn J."/>
            <person name="Lind A.E."/>
            <person name="van Eijk R."/>
            <person name="Schleper C."/>
            <person name="Guy L."/>
            <person name="Ettema T.J."/>
        </authorList>
    </citation>
    <scope>NUCLEOTIDE SEQUENCE</scope>
</reference>
<evidence type="ECO:0000256" key="1">
    <source>
        <dbReference type="SAM" id="MobiDB-lite"/>
    </source>
</evidence>